<dbReference type="NCBIfam" id="TIGR00066">
    <property type="entry name" value="g_glut_trans"/>
    <property type="match status" value="1"/>
</dbReference>
<comment type="caution">
    <text evidence="5">The sequence shown here is derived from an EMBL/GenBank/DDBJ whole genome shotgun (WGS) entry which is preliminary data.</text>
</comment>
<dbReference type="GO" id="GO:0005886">
    <property type="term" value="C:plasma membrane"/>
    <property type="evidence" value="ECO:0007669"/>
    <property type="project" value="TreeGrafter"/>
</dbReference>
<evidence type="ECO:0000256" key="1">
    <source>
        <dbReference type="ARBA" id="ARBA00084097"/>
    </source>
</evidence>
<evidence type="ECO:0000256" key="2">
    <source>
        <dbReference type="PIRSR" id="PIRSR600101-1"/>
    </source>
</evidence>
<accession>A0A813MZX7</accession>
<reference evidence="5" key="1">
    <citation type="submission" date="2021-02" db="EMBL/GenBank/DDBJ databases">
        <authorList>
            <person name="Nowell W R."/>
        </authorList>
    </citation>
    <scope>NUCLEOTIDE SEQUENCE</scope>
    <source>
        <strain evidence="5">Ploen Becks lab</strain>
    </source>
</reference>
<keyword evidence="1" id="KW-1199">Hemostasis impairing toxin</keyword>
<dbReference type="InterPro" id="IPR043137">
    <property type="entry name" value="GGT_ssub_C"/>
</dbReference>
<gene>
    <name evidence="5" type="ORF">OXX778_LOCUS2776</name>
</gene>
<dbReference type="InterPro" id="IPR043138">
    <property type="entry name" value="GGT_lsub"/>
</dbReference>
<dbReference type="PANTHER" id="PTHR11686:SF9">
    <property type="entry name" value="RE13973P"/>
    <property type="match status" value="1"/>
</dbReference>
<evidence type="ECO:0008006" key="7">
    <source>
        <dbReference type="Google" id="ProtNLM"/>
    </source>
</evidence>
<dbReference type="Gene3D" id="1.10.246.130">
    <property type="match status" value="1"/>
</dbReference>
<keyword evidence="1" id="KW-1202">Platelet aggregation activating toxin</keyword>
<keyword evidence="1" id="KW-0800">Toxin</keyword>
<keyword evidence="4" id="KW-0732">Signal</keyword>
<evidence type="ECO:0000256" key="4">
    <source>
        <dbReference type="SAM" id="SignalP"/>
    </source>
</evidence>
<organism evidence="5 6">
    <name type="scientific">Brachionus calyciflorus</name>
    <dbReference type="NCBI Taxonomy" id="104777"/>
    <lineage>
        <taxon>Eukaryota</taxon>
        <taxon>Metazoa</taxon>
        <taxon>Spiralia</taxon>
        <taxon>Gnathifera</taxon>
        <taxon>Rotifera</taxon>
        <taxon>Eurotatoria</taxon>
        <taxon>Monogononta</taxon>
        <taxon>Pseudotrocha</taxon>
        <taxon>Ploima</taxon>
        <taxon>Brachionidae</taxon>
        <taxon>Brachionus</taxon>
    </lineage>
</organism>
<feature type="binding site" evidence="3">
    <location>
        <position position="490"/>
    </location>
    <ligand>
        <name>L-glutamate</name>
        <dbReference type="ChEBI" id="CHEBI:29985"/>
    </ligand>
</feature>
<dbReference type="PANTHER" id="PTHR11686">
    <property type="entry name" value="GAMMA GLUTAMYL TRANSPEPTIDASE"/>
    <property type="match status" value="1"/>
</dbReference>
<dbReference type="GO" id="GO:0006751">
    <property type="term" value="P:glutathione catabolic process"/>
    <property type="evidence" value="ECO:0007669"/>
    <property type="project" value="InterPro"/>
</dbReference>
<feature type="signal peptide" evidence="4">
    <location>
        <begin position="1"/>
        <end position="17"/>
    </location>
</feature>
<feature type="chain" id="PRO_5032430403" description="Gamma-glutamyltranspeptidase 1" evidence="4">
    <location>
        <begin position="18"/>
        <end position="584"/>
    </location>
</feature>
<dbReference type="GO" id="GO:0036374">
    <property type="term" value="F:glutathione hydrolase activity"/>
    <property type="evidence" value="ECO:0007669"/>
    <property type="project" value="InterPro"/>
</dbReference>
<dbReference type="FunFam" id="1.10.246.130:FF:000001">
    <property type="entry name" value="Gamma-glutamyltransferase 5 isoform 1"/>
    <property type="match status" value="1"/>
</dbReference>
<protein>
    <recommendedName>
        <fullName evidence="7">Gamma-glutamyltranspeptidase 1</fullName>
    </recommendedName>
</protein>
<feature type="binding site" evidence="3">
    <location>
        <begin position="467"/>
        <end position="468"/>
    </location>
    <ligand>
        <name>L-glutamate</name>
        <dbReference type="ChEBI" id="CHEBI:29985"/>
    </ligand>
</feature>
<evidence type="ECO:0000313" key="6">
    <source>
        <dbReference type="Proteomes" id="UP000663879"/>
    </source>
</evidence>
<dbReference type="SUPFAM" id="SSF56235">
    <property type="entry name" value="N-terminal nucleophile aminohydrolases (Ntn hydrolases)"/>
    <property type="match status" value="1"/>
</dbReference>
<dbReference type="InterPro" id="IPR000101">
    <property type="entry name" value="GGT_peptidase"/>
</dbReference>
<feature type="binding site" evidence="3">
    <location>
        <begin position="415"/>
        <end position="417"/>
    </location>
    <ligand>
        <name>L-glutamate</name>
        <dbReference type="ChEBI" id="CHEBI:29985"/>
    </ligand>
</feature>
<sequence>MVLLALVSFAIVFGVLSSDENHNYIQYTLKRFEPYCNSSHETYNFTTNLTIKNYKRFSVAADNSYCSIVGKSILIQNGSAVDAAIAAGLCNGIMNAQSTGIGGGHFMVIYLKDQKKSYFINSRETAPLKSDRDMFVNKSSLFGGLATGIPGEIYGFWEAHKLAGRLPWRDLFIPSIDLCRNGFKISQPLANAIKLNEENIRKDETLSEIFIDKSTNQIHKYNEIIKMEKLADTLDLLSRTDYSTFYDSEMSKLIVEEINENGGRVTLEDLKTYRAEVTEAVKVDIDEEYTLHTSGLPSSGVLASFIIRIMRGFEMEKNLLNDTQKAMVFYHRMAESFKHAFANRARLGDESDNIEIQKVFERVQDKDYIDYIRSRIDDHQTFPPEYYTNQTNREDHGTAHISVFADGDAVSLTSTLNTYFGAGYAGKYTGIIYNNQMDDFSTPDKDNFFGLLPSEANYIKPGKRPMSSMSPIIITDRDGKVKLVLGASGGSKILTAVSQVAIKSLWLNRTLKEAIDDRRMHHQIHPEFLYFENGFDLDVLESLKLLGHRLNCFEFGGSVVQGIYTNGDIYAYSDPRKGGIPDGI</sequence>
<proteinExistence type="predicted"/>
<name>A0A813MZX7_9BILA</name>
<dbReference type="FunFam" id="3.60.20.40:FF:000001">
    <property type="entry name" value="Gamma-glutamyltranspeptidase 1"/>
    <property type="match status" value="1"/>
</dbReference>
<dbReference type="EMBL" id="CAJNOC010000226">
    <property type="protein sequence ID" value="CAF0729962.1"/>
    <property type="molecule type" value="Genomic_DNA"/>
</dbReference>
<keyword evidence="6" id="KW-1185">Reference proteome</keyword>
<dbReference type="AlphaFoldDB" id="A0A813MZX7"/>
<dbReference type="Gene3D" id="3.60.20.40">
    <property type="match status" value="1"/>
</dbReference>
<dbReference type="OrthoDB" id="1081007at2759"/>
<dbReference type="Proteomes" id="UP000663879">
    <property type="component" value="Unassembled WGS sequence"/>
</dbReference>
<feature type="binding site" evidence="3">
    <location>
        <position position="439"/>
    </location>
    <ligand>
        <name>L-glutamate</name>
        <dbReference type="ChEBI" id="CHEBI:29985"/>
    </ligand>
</feature>
<dbReference type="Pfam" id="PF01019">
    <property type="entry name" value="G_glu_transpept"/>
    <property type="match status" value="1"/>
</dbReference>
<evidence type="ECO:0000256" key="3">
    <source>
        <dbReference type="PIRSR" id="PIRSR600101-2"/>
    </source>
</evidence>
<dbReference type="PRINTS" id="PR01210">
    <property type="entry name" value="GGTRANSPTASE"/>
</dbReference>
<dbReference type="InterPro" id="IPR029055">
    <property type="entry name" value="Ntn_hydrolases_N"/>
</dbReference>
<feature type="active site" description="Nucleophile" evidence="2">
    <location>
        <position position="398"/>
    </location>
</feature>
<evidence type="ECO:0000313" key="5">
    <source>
        <dbReference type="EMBL" id="CAF0729962.1"/>
    </source>
</evidence>
<feature type="binding site" evidence="3">
    <location>
        <position position="123"/>
    </location>
    <ligand>
        <name>L-glutamate</name>
        <dbReference type="ChEBI" id="CHEBI:29985"/>
    </ligand>
</feature>